<evidence type="ECO:0000256" key="1">
    <source>
        <dbReference type="SAM" id="MobiDB-lite"/>
    </source>
</evidence>
<feature type="compositionally biased region" description="Basic and acidic residues" evidence="1">
    <location>
        <begin position="217"/>
        <end position="226"/>
    </location>
</feature>
<name>A0A843XHS0_COLES</name>
<reference evidence="3" key="1">
    <citation type="submission" date="2017-07" db="EMBL/GenBank/DDBJ databases">
        <title>Taro Niue Genome Assembly and Annotation.</title>
        <authorList>
            <person name="Atibalentja N."/>
            <person name="Keating K."/>
            <person name="Fields C.J."/>
        </authorList>
    </citation>
    <scope>NUCLEOTIDE SEQUENCE</scope>
    <source>
        <strain evidence="3">Niue_2</strain>
        <tissue evidence="3">Leaf</tissue>
    </source>
</reference>
<evidence type="ECO:0000313" key="4">
    <source>
        <dbReference type="Proteomes" id="UP000652761"/>
    </source>
</evidence>
<feature type="domain" description="Retrotransposon gag" evidence="2">
    <location>
        <begin position="313"/>
        <end position="399"/>
    </location>
</feature>
<feature type="region of interest" description="Disordered" evidence="1">
    <location>
        <begin position="1"/>
        <end position="90"/>
    </location>
</feature>
<comment type="caution">
    <text evidence="3">The sequence shown here is derived from an EMBL/GenBank/DDBJ whole genome shotgun (WGS) entry which is preliminary data.</text>
</comment>
<sequence>MDSTLGGKPHSHEHGVLTLPKPQSHENHGLDGEGIMLRAKESDVPTSTRRTHPLGPSRRFGRLLLAPHGTNTTPARTKRHPPQHGHLNTREAPQNCQKLGEGTEGDIPPVATHRQRSNLGIRKSEGDSHLVAFTRHRQSRTDTKDACHVCQTASGATRWEGDIGHVAFKKATYPMPSSIKPEGDSGYVAFKKATYPLSQSQAEPDIDAIGTTSRQSPCRDPEDGAKGPRGAGTIAPRRRPRERVVEQATRQEAGDAPPPQQTQPLPQDAHSGIVPPPPPPQVAQGLDMTRFLEGMAQFVAQHRDAPAQTLTWWSSEWETTFQSRPLRQILWQEFVVSFERAFCPTYVWTERLYQFLDLQQRDFTVVQYRARFVELGHYAPQIMADEGMRTQQFVRGLRPELRQALIVARVTDLEAAY</sequence>
<evidence type="ECO:0000313" key="3">
    <source>
        <dbReference type="EMBL" id="MQM18783.1"/>
    </source>
</evidence>
<accession>A0A843XHS0</accession>
<keyword evidence="4" id="KW-1185">Reference proteome</keyword>
<dbReference type="InterPro" id="IPR005162">
    <property type="entry name" value="Retrotrans_gag_dom"/>
</dbReference>
<dbReference type="EMBL" id="NMUH01008440">
    <property type="protein sequence ID" value="MQM18783.1"/>
    <property type="molecule type" value="Genomic_DNA"/>
</dbReference>
<evidence type="ECO:0000259" key="2">
    <source>
        <dbReference type="Pfam" id="PF03732"/>
    </source>
</evidence>
<organism evidence="3 4">
    <name type="scientific">Colocasia esculenta</name>
    <name type="common">Wild taro</name>
    <name type="synonym">Arum esculentum</name>
    <dbReference type="NCBI Taxonomy" id="4460"/>
    <lineage>
        <taxon>Eukaryota</taxon>
        <taxon>Viridiplantae</taxon>
        <taxon>Streptophyta</taxon>
        <taxon>Embryophyta</taxon>
        <taxon>Tracheophyta</taxon>
        <taxon>Spermatophyta</taxon>
        <taxon>Magnoliopsida</taxon>
        <taxon>Liliopsida</taxon>
        <taxon>Araceae</taxon>
        <taxon>Aroideae</taxon>
        <taxon>Colocasieae</taxon>
        <taxon>Colocasia</taxon>
    </lineage>
</organism>
<feature type="region of interest" description="Disordered" evidence="1">
    <location>
        <begin position="199"/>
        <end position="284"/>
    </location>
</feature>
<protein>
    <recommendedName>
        <fullName evidence="2">Retrotransposon gag domain-containing protein</fullName>
    </recommendedName>
</protein>
<dbReference type="AlphaFoldDB" id="A0A843XHS0"/>
<proteinExistence type="predicted"/>
<gene>
    <name evidence="3" type="ORF">Taro_051776</name>
</gene>
<dbReference type="Proteomes" id="UP000652761">
    <property type="component" value="Unassembled WGS sequence"/>
</dbReference>
<dbReference type="Pfam" id="PF03732">
    <property type="entry name" value="Retrotrans_gag"/>
    <property type="match status" value="1"/>
</dbReference>